<gene>
    <name evidence="1" type="ORF">8014-B2_00102</name>
</gene>
<evidence type="ECO:0000313" key="2">
    <source>
        <dbReference type="Proteomes" id="UP000008061"/>
    </source>
</evidence>
<protein>
    <submittedName>
        <fullName evidence="1">Uncharacterized protein</fullName>
    </submittedName>
</protein>
<evidence type="ECO:0000313" key="1">
    <source>
        <dbReference type="EMBL" id="AFU63169.1"/>
    </source>
</evidence>
<proteinExistence type="predicted"/>
<keyword evidence="2" id="KW-1185">Reference proteome</keyword>
<reference evidence="1 2" key="1">
    <citation type="journal article" date="2012" name="Appl. Environ. Microbiol.">
        <title>Characterization of Two Virulent Phages of Lactobacillus plantarum.</title>
        <authorList>
            <person name="Briggiler Marco M."/>
            <person name="Garneau J.E."/>
            <person name="Tremblay D."/>
            <person name="Quiberoni A."/>
            <person name="Moineau S."/>
        </authorList>
    </citation>
    <scope>NUCLEOTIDE SEQUENCE [LARGE SCALE GENOMIC DNA]</scope>
</reference>
<sequence>MRTKEFATKLNYYKYRVGQNPSLGELYVVGEVDGVQDINLVEISDNKIGVVKFNEPISKNVVDIVMKYAYTPVEERDEENKYLVHLKGINNGCGYLNYRGGDRGRYFVSDYVSGAGYKTYFTKKEINKLVENPDFFLQKGSYTLEDC</sequence>
<organism evidence="1 2">
    <name type="scientific">Lactobacillus phage ATCC 8014-B2</name>
    <dbReference type="NCBI Taxonomy" id="1225795"/>
    <lineage>
        <taxon>Viruses</taxon>
        <taxon>Duplodnaviria</taxon>
        <taxon>Heunggongvirae</taxon>
        <taxon>Uroviricota</taxon>
        <taxon>Caudoviricetes</taxon>
        <taxon>Tybeckvirinae</taxon>
        <taxon>Douglaswolinvirus</taxon>
        <taxon>Douglaswolinvirus B2</taxon>
    </lineage>
</organism>
<dbReference type="Proteomes" id="UP000008061">
    <property type="component" value="Segment"/>
</dbReference>
<dbReference type="EMBL" id="JX486088">
    <property type="protein sequence ID" value="AFU63169.1"/>
    <property type="molecule type" value="Genomic_DNA"/>
</dbReference>
<accession>K4IDA9</accession>
<name>K4IDA9_9CAUD</name>